<keyword evidence="4" id="KW-1278">Translocase</keyword>
<evidence type="ECO:0000256" key="4">
    <source>
        <dbReference type="ARBA" id="ARBA00022967"/>
    </source>
</evidence>
<dbReference type="InterPro" id="IPR056236">
    <property type="entry name" value="HMA_PCA1"/>
</dbReference>
<feature type="transmembrane region" description="Helical" evidence="7">
    <location>
        <begin position="1156"/>
        <end position="1178"/>
    </location>
</feature>
<dbReference type="Pfam" id="PF00702">
    <property type="entry name" value="Hydrolase"/>
    <property type="match status" value="1"/>
</dbReference>
<dbReference type="STRING" id="599839.J4G7U4"/>
<feature type="transmembrane region" description="Helical" evidence="7">
    <location>
        <begin position="561"/>
        <end position="580"/>
    </location>
</feature>
<dbReference type="InParanoid" id="J4G7U4"/>
<dbReference type="PANTHER" id="PTHR46594:SF4">
    <property type="entry name" value="P-TYPE CATION-TRANSPORTING ATPASE"/>
    <property type="match status" value="1"/>
</dbReference>
<dbReference type="InterPro" id="IPR023299">
    <property type="entry name" value="ATPase_P-typ_cyto_dom_N"/>
</dbReference>
<dbReference type="SUPFAM" id="SSF56784">
    <property type="entry name" value="HAD-like"/>
    <property type="match status" value="1"/>
</dbReference>
<dbReference type="InterPro" id="IPR036412">
    <property type="entry name" value="HAD-like_sf"/>
</dbReference>
<dbReference type="Gene3D" id="3.40.1110.10">
    <property type="entry name" value="Calcium-transporting ATPase, cytoplasmic domain N"/>
    <property type="match status" value="1"/>
</dbReference>
<dbReference type="InterPro" id="IPR008250">
    <property type="entry name" value="ATPase_P-typ_transduc_dom_A_sf"/>
</dbReference>
<dbReference type="Proteomes" id="UP000006352">
    <property type="component" value="Unassembled WGS sequence"/>
</dbReference>
<keyword evidence="11" id="KW-1185">Reference proteome</keyword>
<protein>
    <recommendedName>
        <fullName evidence="9">HMA domain-containing protein</fullName>
    </recommendedName>
</protein>
<dbReference type="OrthoDB" id="432719at2759"/>
<dbReference type="Pfam" id="PF00403">
    <property type="entry name" value="HMA"/>
    <property type="match status" value="1"/>
</dbReference>
<keyword evidence="2 7" id="KW-0812">Transmembrane</keyword>
<dbReference type="Pfam" id="PF00122">
    <property type="entry name" value="E1-E2_ATPase"/>
    <property type="match status" value="1"/>
</dbReference>
<keyword evidence="7" id="KW-0547">Nucleotide-binding</keyword>
<feature type="domain" description="HMA" evidence="9">
    <location>
        <begin position="408"/>
        <end position="474"/>
    </location>
</feature>
<dbReference type="Gene3D" id="3.30.70.100">
    <property type="match status" value="1"/>
</dbReference>
<keyword evidence="5 7" id="KW-1133">Transmembrane helix</keyword>
<dbReference type="InterPro" id="IPR027256">
    <property type="entry name" value="P-typ_ATPase_IB"/>
</dbReference>
<dbReference type="InterPro" id="IPR044492">
    <property type="entry name" value="P_typ_ATPase_HD_dom"/>
</dbReference>
<evidence type="ECO:0000259" key="9">
    <source>
        <dbReference type="PROSITE" id="PS50846"/>
    </source>
</evidence>
<dbReference type="GO" id="GO:0046872">
    <property type="term" value="F:metal ion binding"/>
    <property type="evidence" value="ECO:0007669"/>
    <property type="project" value="UniProtKB-KW"/>
</dbReference>
<feature type="transmembrane region" description="Helical" evidence="7">
    <location>
        <begin position="592"/>
        <end position="614"/>
    </location>
</feature>
<dbReference type="FunFam" id="2.70.150.10:FF:000002">
    <property type="entry name" value="Copper-transporting ATPase 1, putative"/>
    <property type="match status" value="1"/>
</dbReference>
<dbReference type="PRINTS" id="PR00119">
    <property type="entry name" value="CATATPASE"/>
</dbReference>
<dbReference type="InterPro" id="IPR001757">
    <property type="entry name" value="P_typ_ATPase"/>
</dbReference>
<evidence type="ECO:0000313" key="11">
    <source>
        <dbReference type="Proteomes" id="UP000006352"/>
    </source>
</evidence>
<dbReference type="PROSITE" id="PS50846">
    <property type="entry name" value="HMA_2"/>
    <property type="match status" value="1"/>
</dbReference>
<dbReference type="GO" id="GO:0016020">
    <property type="term" value="C:membrane"/>
    <property type="evidence" value="ECO:0007669"/>
    <property type="project" value="UniProtKB-SubCell"/>
</dbReference>
<keyword evidence="7" id="KW-0067">ATP-binding</keyword>
<dbReference type="HOGENOM" id="CLU_001771_0_0_1"/>
<dbReference type="SUPFAM" id="SSF55008">
    <property type="entry name" value="HMA, heavy metal-associated domain"/>
    <property type="match status" value="1"/>
</dbReference>
<reference evidence="10 11" key="1">
    <citation type="journal article" date="2012" name="Appl. Environ. Microbiol.">
        <title>Short-read sequencing for genomic analysis of the brown rot fungus Fibroporia radiculosa.</title>
        <authorList>
            <person name="Tang J.D."/>
            <person name="Perkins A.D."/>
            <person name="Sonstegard T.S."/>
            <person name="Schroeder S.G."/>
            <person name="Burgess S.C."/>
            <person name="Diehl S.V."/>
        </authorList>
    </citation>
    <scope>NUCLEOTIDE SEQUENCE [LARGE SCALE GENOMIC DNA]</scope>
    <source>
        <strain evidence="10 11">TFFH 294</strain>
    </source>
</reference>
<evidence type="ECO:0000256" key="5">
    <source>
        <dbReference type="ARBA" id="ARBA00022989"/>
    </source>
</evidence>
<dbReference type="NCBIfam" id="TIGR01525">
    <property type="entry name" value="ATPase-IB_hvy"/>
    <property type="match status" value="1"/>
</dbReference>
<feature type="compositionally biased region" description="Low complexity" evidence="8">
    <location>
        <begin position="286"/>
        <end position="310"/>
    </location>
</feature>
<dbReference type="AlphaFoldDB" id="J4G7U4"/>
<gene>
    <name evidence="10" type="ORF">FIBRA_04716</name>
</gene>
<dbReference type="InterPro" id="IPR059000">
    <property type="entry name" value="ATPase_P-type_domA"/>
</dbReference>
<evidence type="ECO:0000256" key="8">
    <source>
        <dbReference type="SAM" id="MobiDB-lite"/>
    </source>
</evidence>
<comment type="subcellular location">
    <subcellularLocation>
        <location evidence="1 7">Membrane</location>
    </subcellularLocation>
</comment>
<keyword evidence="3 7" id="KW-0479">Metal-binding</keyword>
<dbReference type="GO" id="GO:0005524">
    <property type="term" value="F:ATP binding"/>
    <property type="evidence" value="ECO:0007669"/>
    <property type="project" value="UniProtKB-UniRule"/>
</dbReference>
<dbReference type="EMBL" id="HE797086">
    <property type="protein sequence ID" value="CCM02613.1"/>
    <property type="molecule type" value="Genomic_DNA"/>
</dbReference>
<sequence length="1213" mass="129332">MVPRIPFGCSHATGPSAPRNDSDADKSGRRLLGAGDYTEGYGCDWRRGIPAPASIFELVSAFSSLALSLLTTSLLATVDTTNSQYRMDRERTGALKVAIEGAIHPDNDKEQIDGKDRSDSCCDDTDCKCDDTCLEQLARAICANDAGHIHDHQGTEAELQDHINIHSDCTTCFAESDDASRGSNADKKTSDSEQNAIESVTVISPATHFHEKGDACGHIGLRRRFTSRSDTVIDPSSLPSEACGLHLSFARKRYQDTLTAFGCICKAMLAHGLKSCCTTGHSHQARSSSRLSSSARSSLLSGRSRSPTVSSCCKSSCCSDGQANCARSIRPSLDKAATCGSECGTARCYEGKRFASASRVSVDSCCDRRRNPPRSLHVSEVDCDNKLSEIVGILGVSAAEKGLSGPKEHAVVAIRGMTCTGCENKVIRVLRGIPAVHNVKTSLVLCRAEFDLENGIISLQDLLQIVEKRTGFSVEAISAGPTRELRFAMEHTLIDAFVAMIMPEGVEFTGRVDKGSAVVAYNPRVTGARKIMDHYKAFSPSLAPEPSDPALVAGIKHIRTLALRTITSATLTVPVLIMAWAPLPQHPREYAIASFTLATIVQILITGPVYLSAFKSLFFSGLVETDLLIVLSTTTAYVYSVVAFAFEMNDHPLSVGEFFETSTLLVTLIMLGQLVSAVARQRAIEAISIRSLQQNTATLIHSDDRKEDVDIRLLQYGDVFEVLPDSPIVTDGTVQSGQSEVDEAMMTGESRPVIKAPGSKVIAGTVNGPSTLMVEVDRLPGENTISDIAEMVDDARFSRAKVQATVDKVCGWFVPIVLTIAIVTFVAWLAVGLAVRKQSGSEAAIVALTYAIAVLAICCPCAIGLAVPMVILVAGGVAAKVGLVFKAATTIESARNVSHVVFDKTGTLTQGHLVVISSDIHNLPDVDVHSAIYDLVKSSRHPVARAVADHLTSVEKAAGTTQVSDVKMMTGQGIQGTIADRIIRGGSARWIEVENHPMVQPLLSKGLTTFCVAFGDQLLAVFGLGDALRPESLFVVDNLKKRGIAVSIFSGDHPAAVETIAVALGIPMENAKAACMPADKQRYIKELATRNEVVLFCGDGANDAIALAQADIGVHLHTGEGAGFAASTAADVVLTHPSLMGILTLLELSEAVSRRILLNFAWSAIYNLVAILFAAGAFVHARIAPAYAGLGEIVSVVPVVLVALQLKWFKPQL</sequence>
<dbReference type="InterPro" id="IPR023214">
    <property type="entry name" value="HAD_sf"/>
</dbReference>
<dbReference type="InterPro" id="IPR018303">
    <property type="entry name" value="ATPase_P-typ_P_site"/>
</dbReference>
<dbReference type="GO" id="GO:0016887">
    <property type="term" value="F:ATP hydrolysis activity"/>
    <property type="evidence" value="ECO:0007669"/>
    <property type="project" value="InterPro"/>
</dbReference>
<evidence type="ECO:0000256" key="1">
    <source>
        <dbReference type="ARBA" id="ARBA00004370"/>
    </source>
</evidence>
<feature type="region of interest" description="Disordered" evidence="8">
    <location>
        <begin position="282"/>
        <end position="310"/>
    </location>
</feature>
<dbReference type="InterPro" id="IPR036163">
    <property type="entry name" value="HMA_dom_sf"/>
</dbReference>
<dbReference type="PRINTS" id="PR00943">
    <property type="entry name" value="CUATPASE"/>
</dbReference>
<proteinExistence type="inferred from homology"/>
<dbReference type="InterPro" id="IPR006121">
    <property type="entry name" value="HMA_dom"/>
</dbReference>
<keyword evidence="6 7" id="KW-0472">Membrane</keyword>
<dbReference type="PROSITE" id="PS00154">
    <property type="entry name" value="ATPASE_E1_E2"/>
    <property type="match status" value="1"/>
</dbReference>
<organism evidence="10 11">
    <name type="scientific">Fibroporia radiculosa</name>
    <dbReference type="NCBI Taxonomy" id="599839"/>
    <lineage>
        <taxon>Eukaryota</taxon>
        <taxon>Fungi</taxon>
        <taxon>Dikarya</taxon>
        <taxon>Basidiomycota</taxon>
        <taxon>Agaricomycotina</taxon>
        <taxon>Agaricomycetes</taxon>
        <taxon>Polyporales</taxon>
        <taxon>Fibroporiaceae</taxon>
        <taxon>Fibroporia</taxon>
    </lineage>
</organism>
<dbReference type="NCBIfam" id="TIGR01511">
    <property type="entry name" value="ATPase-IB1_Cu"/>
    <property type="match status" value="1"/>
</dbReference>
<dbReference type="GO" id="GO:0019829">
    <property type="term" value="F:ATPase-coupled monoatomic cation transmembrane transporter activity"/>
    <property type="evidence" value="ECO:0007669"/>
    <property type="project" value="InterPro"/>
</dbReference>
<evidence type="ECO:0000256" key="6">
    <source>
        <dbReference type="ARBA" id="ARBA00023136"/>
    </source>
</evidence>
<dbReference type="Pfam" id="PF24534">
    <property type="entry name" value="HMA_PCA1"/>
    <property type="match status" value="1"/>
</dbReference>
<dbReference type="SFLD" id="SFLDS00003">
    <property type="entry name" value="Haloacid_Dehalogenase"/>
    <property type="match status" value="1"/>
</dbReference>
<feature type="transmembrane region" description="Helical" evidence="7">
    <location>
        <begin position="843"/>
        <end position="873"/>
    </location>
</feature>
<dbReference type="RefSeq" id="XP_012181896.1">
    <property type="nucleotide sequence ID" value="XM_012326506.1"/>
</dbReference>
<name>J4G7U4_9APHY</name>
<evidence type="ECO:0000256" key="7">
    <source>
        <dbReference type="RuleBase" id="RU362081"/>
    </source>
</evidence>
<accession>J4G7U4</accession>
<dbReference type="SFLD" id="SFLDF00027">
    <property type="entry name" value="p-type_atpase"/>
    <property type="match status" value="1"/>
</dbReference>
<evidence type="ECO:0000313" key="10">
    <source>
        <dbReference type="EMBL" id="CCM02613.1"/>
    </source>
</evidence>
<evidence type="ECO:0000256" key="2">
    <source>
        <dbReference type="ARBA" id="ARBA00022692"/>
    </source>
</evidence>
<dbReference type="SFLD" id="SFLDG00002">
    <property type="entry name" value="C1.7:_P-type_atpase_like"/>
    <property type="match status" value="1"/>
</dbReference>
<dbReference type="SUPFAM" id="SSF81653">
    <property type="entry name" value="Calcium ATPase, transduction domain A"/>
    <property type="match status" value="1"/>
</dbReference>
<feature type="transmembrane region" description="Helical" evidence="7">
    <location>
        <begin position="1184"/>
        <end position="1204"/>
    </location>
</feature>
<feature type="region of interest" description="Disordered" evidence="8">
    <location>
        <begin position="1"/>
        <end position="29"/>
    </location>
</feature>
<evidence type="ECO:0000256" key="3">
    <source>
        <dbReference type="ARBA" id="ARBA00022723"/>
    </source>
</evidence>
<feature type="transmembrane region" description="Helical" evidence="7">
    <location>
        <begin position="626"/>
        <end position="646"/>
    </location>
</feature>
<dbReference type="CDD" id="cd00371">
    <property type="entry name" value="HMA"/>
    <property type="match status" value="1"/>
</dbReference>
<feature type="transmembrane region" description="Helical" evidence="7">
    <location>
        <begin position="809"/>
        <end position="831"/>
    </location>
</feature>
<dbReference type="NCBIfam" id="TIGR01494">
    <property type="entry name" value="ATPase_P-type"/>
    <property type="match status" value="1"/>
</dbReference>
<comment type="similarity">
    <text evidence="7">Belongs to the cation transport ATPase (P-type) (TC 3.A.3) family. Type IB subfamily.</text>
</comment>
<dbReference type="PANTHER" id="PTHR46594">
    <property type="entry name" value="P-TYPE CATION-TRANSPORTING ATPASE"/>
    <property type="match status" value="1"/>
</dbReference>
<dbReference type="GeneID" id="24097524"/>
<dbReference type="Gene3D" id="2.70.150.10">
    <property type="entry name" value="Calcium-transporting ATPase, cytoplasmic transduction domain A"/>
    <property type="match status" value="1"/>
</dbReference>
<dbReference type="Gene3D" id="3.40.50.1000">
    <property type="entry name" value="HAD superfamily/HAD-like"/>
    <property type="match status" value="1"/>
</dbReference>